<evidence type="ECO:0000256" key="1">
    <source>
        <dbReference type="ARBA" id="ARBA00002197"/>
    </source>
</evidence>
<comment type="pathway">
    <text evidence="2 11">Nucleoside biosynthesis; alpha-ribazole biosynthesis; alpha-ribazole from 5,6-dimethylbenzimidazole: step 1/2.</text>
</comment>
<dbReference type="Proteomes" id="UP000440004">
    <property type="component" value="Unassembled WGS sequence"/>
</dbReference>
<comment type="catalytic activity">
    <reaction evidence="10 11">
        <text>5,6-dimethylbenzimidazole + nicotinate beta-D-ribonucleotide = alpha-ribazole 5'-phosphate + nicotinate + H(+)</text>
        <dbReference type="Rhea" id="RHEA:11196"/>
        <dbReference type="ChEBI" id="CHEBI:15378"/>
        <dbReference type="ChEBI" id="CHEBI:15890"/>
        <dbReference type="ChEBI" id="CHEBI:32544"/>
        <dbReference type="ChEBI" id="CHEBI:57502"/>
        <dbReference type="ChEBI" id="CHEBI:57918"/>
        <dbReference type="EC" id="2.4.2.21"/>
    </reaction>
</comment>
<keyword evidence="6 11" id="KW-0169">Cobalamin biosynthesis</keyword>
<dbReference type="InterPro" id="IPR017846">
    <property type="entry name" value="Nict_dMeBzImd_PRibTrfase_bact"/>
</dbReference>
<evidence type="ECO:0000256" key="10">
    <source>
        <dbReference type="ARBA" id="ARBA00047340"/>
    </source>
</evidence>
<dbReference type="Gene3D" id="1.10.1610.10">
    <property type="match status" value="1"/>
</dbReference>
<keyword evidence="7 11" id="KW-0328">Glycosyltransferase</keyword>
<dbReference type="GO" id="GO:0008939">
    <property type="term" value="F:nicotinate-nucleotide-dimethylbenzimidazole phosphoribosyltransferase activity"/>
    <property type="evidence" value="ECO:0007669"/>
    <property type="project" value="UniProtKB-UniRule"/>
</dbReference>
<dbReference type="InterPro" id="IPR023195">
    <property type="entry name" value="Nict_dMeBzImd_PRibTrfase_N"/>
</dbReference>
<dbReference type="CDD" id="cd02439">
    <property type="entry name" value="DMB-PRT_CobT"/>
    <property type="match status" value="1"/>
</dbReference>
<evidence type="ECO:0000256" key="4">
    <source>
        <dbReference type="ARBA" id="ARBA00011991"/>
    </source>
</evidence>
<dbReference type="HAMAP" id="MF_00230">
    <property type="entry name" value="CobT"/>
    <property type="match status" value="1"/>
</dbReference>
<dbReference type="GO" id="GO:0009236">
    <property type="term" value="P:cobalamin biosynthetic process"/>
    <property type="evidence" value="ECO:0007669"/>
    <property type="project" value="UniProtKB-UniRule"/>
</dbReference>
<dbReference type="InterPro" id="IPR036087">
    <property type="entry name" value="Nict_dMeBzImd_PRibTrfase_sf"/>
</dbReference>
<dbReference type="Gene3D" id="3.40.50.10210">
    <property type="match status" value="1"/>
</dbReference>
<keyword evidence="13" id="KW-1185">Reference proteome</keyword>
<dbReference type="NCBIfam" id="TIGR03160">
    <property type="entry name" value="cobT_DBIPRT"/>
    <property type="match status" value="1"/>
</dbReference>
<dbReference type="Pfam" id="PF02277">
    <property type="entry name" value="DBI_PRT"/>
    <property type="match status" value="1"/>
</dbReference>
<evidence type="ECO:0000313" key="13">
    <source>
        <dbReference type="Proteomes" id="UP000440004"/>
    </source>
</evidence>
<dbReference type="EC" id="2.4.2.21" evidence="4 11"/>
<evidence type="ECO:0000256" key="9">
    <source>
        <dbReference type="ARBA" id="ARBA00030686"/>
    </source>
</evidence>
<proteinExistence type="inferred from homology"/>
<sequence>MNLLQNTLNDIKEINRDVMKEAQVVVDGLLKPVGSLGTLEDIAIQLSGIYGTNSLKPLKKAVVVCAGDHGIIEEGVTSAPQIVTTLMTNFIAEGKSGVGVISKTMGADVIVVDVGVNADIDNPKVLDKKIKRGTDNLAKGPAMSREEAIASLEVGIEVATNLIEQGYNILATGEMGIGNTTPSSAIIAAFTGINPKDLTGVGANLSEEGMIKKVKVIKSGLEVNKPDKNDAIDVLSKVGGLEIGAMAGVMLAGAAKKVPVLVDGFISTAAAAIAIHLEPKVFDYLICSHISAEKGAEIAASSLGFKPYLNMGLRLGEGSGAALTFTIIDSAIAMVNEMGTYAQAGISVV</sequence>
<evidence type="ECO:0000256" key="11">
    <source>
        <dbReference type="HAMAP-Rule" id="MF_00230"/>
    </source>
</evidence>
<dbReference type="SUPFAM" id="SSF52733">
    <property type="entry name" value="Nicotinate mononucleotide:5,6-dimethylbenzimidazole phosphoribosyltransferase (CobT)"/>
    <property type="match status" value="1"/>
</dbReference>
<reference evidence="12 13" key="1">
    <citation type="submission" date="2019-10" db="EMBL/GenBank/DDBJ databases">
        <title>Alkalibaculum tamaniensis sp.nov., a new alkaliphilic acetogen, isolated on methoxylated aromatics from a mud volcano.</title>
        <authorList>
            <person name="Khomyakova M.A."/>
            <person name="Merkel A.Y."/>
            <person name="Bonch-Osmolovskaya E.A."/>
            <person name="Slobodkin A.I."/>
        </authorList>
    </citation>
    <scope>NUCLEOTIDE SEQUENCE [LARGE SCALE GENOMIC DNA]</scope>
    <source>
        <strain evidence="12 13">M08DMB</strain>
    </source>
</reference>
<gene>
    <name evidence="11 12" type="primary">cobT</name>
    <name evidence="12" type="ORF">GC105_14235</name>
</gene>
<name>A0A6A7KCB7_9FIRM</name>
<dbReference type="FunFam" id="3.40.50.10210:FF:000001">
    <property type="entry name" value="Nicotinate-nucleotide--dimethylbenzimidazole phosphoribosyltransferase"/>
    <property type="match status" value="1"/>
</dbReference>
<evidence type="ECO:0000256" key="6">
    <source>
        <dbReference type="ARBA" id="ARBA00022573"/>
    </source>
</evidence>
<dbReference type="RefSeq" id="WP_152806169.1">
    <property type="nucleotide sequence ID" value="NZ_WHNX01000032.1"/>
</dbReference>
<comment type="function">
    <text evidence="1 11">Catalyzes the synthesis of alpha-ribazole-5'-phosphate from nicotinate mononucleotide (NAMN) and 5,6-dimethylbenzimidazole (DMB).</text>
</comment>
<dbReference type="PANTHER" id="PTHR43463:SF1">
    <property type="entry name" value="NICOTINATE-NUCLEOTIDE--DIMETHYLBENZIMIDAZOLE PHOSPHORIBOSYLTRANSFERASE"/>
    <property type="match status" value="1"/>
</dbReference>
<dbReference type="EMBL" id="WHNX01000032">
    <property type="protein sequence ID" value="MPW26941.1"/>
    <property type="molecule type" value="Genomic_DNA"/>
</dbReference>
<accession>A0A6A7KCB7</accession>
<comment type="caution">
    <text evidence="12">The sequence shown here is derived from an EMBL/GenBank/DDBJ whole genome shotgun (WGS) entry which is preliminary data.</text>
</comment>
<evidence type="ECO:0000256" key="2">
    <source>
        <dbReference type="ARBA" id="ARBA00005049"/>
    </source>
</evidence>
<evidence type="ECO:0000256" key="7">
    <source>
        <dbReference type="ARBA" id="ARBA00022676"/>
    </source>
</evidence>
<evidence type="ECO:0000256" key="5">
    <source>
        <dbReference type="ARBA" id="ARBA00015486"/>
    </source>
</evidence>
<feature type="active site" description="Proton acceptor" evidence="11">
    <location>
        <position position="317"/>
    </location>
</feature>
<protein>
    <recommendedName>
        <fullName evidence="5 11">Nicotinate-nucleotide--dimethylbenzimidazole phosphoribosyltransferase</fullName>
        <shortName evidence="11">NN:DBI PRT</shortName>
        <ecNumber evidence="4 11">2.4.2.21</ecNumber>
    </recommendedName>
    <alternativeName>
        <fullName evidence="9 11">N(1)-alpha-phosphoribosyltransferase</fullName>
    </alternativeName>
</protein>
<organism evidence="12 13">
    <name type="scientific">Alkalibaculum sporogenes</name>
    <dbReference type="NCBI Taxonomy" id="2655001"/>
    <lineage>
        <taxon>Bacteria</taxon>
        <taxon>Bacillati</taxon>
        <taxon>Bacillota</taxon>
        <taxon>Clostridia</taxon>
        <taxon>Eubacteriales</taxon>
        <taxon>Eubacteriaceae</taxon>
        <taxon>Alkalibaculum</taxon>
    </lineage>
</organism>
<dbReference type="NCBIfam" id="NF000996">
    <property type="entry name" value="PRK00105.1"/>
    <property type="match status" value="1"/>
</dbReference>
<dbReference type="AlphaFoldDB" id="A0A6A7KCB7"/>
<keyword evidence="8 11" id="KW-0808">Transferase</keyword>
<evidence type="ECO:0000256" key="3">
    <source>
        <dbReference type="ARBA" id="ARBA00007110"/>
    </source>
</evidence>
<dbReference type="PANTHER" id="PTHR43463">
    <property type="entry name" value="NICOTINATE-NUCLEOTIDE--DIMETHYLBENZIMIDAZOLE PHOSPHORIBOSYLTRANSFERASE"/>
    <property type="match status" value="1"/>
</dbReference>
<dbReference type="InterPro" id="IPR003200">
    <property type="entry name" value="Nict_dMeBzImd_PRibTrfase"/>
</dbReference>
<evidence type="ECO:0000256" key="8">
    <source>
        <dbReference type="ARBA" id="ARBA00022679"/>
    </source>
</evidence>
<evidence type="ECO:0000313" key="12">
    <source>
        <dbReference type="EMBL" id="MPW26941.1"/>
    </source>
</evidence>
<dbReference type="UniPathway" id="UPA00061">
    <property type="reaction ID" value="UER00516"/>
</dbReference>
<comment type="similarity">
    <text evidence="3 11">Belongs to the CobT family.</text>
</comment>